<evidence type="ECO:0000256" key="1">
    <source>
        <dbReference type="SAM" id="MobiDB-lite"/>
    </source>
</evidence>
<dbReference type="AlphaFoldDB" id="A0A0R1ZTJ6"/>
<dbReference type="PATRIC" id="fig|1291052.5.peg.1716"/>
<reference evidence="2 3" key="1">
    <citation type="journal article" date="2015" name="Genome Announc.">
        <title>Expanding the biotechnology potential of lactobacilli through comparative genomics of 213 strains and associated genera.</title>
        <authorList>
            <person name="Sun Z."/>
            <person name="Harris H.M."/>
            <person name="McCann A."/>
            <person name="Guo C."/>
            <person name="Argimon S."/>
            <person name="Zhang W."/>
            <person name="Yang X."/>
            <person name="Jeffery I.B."/>
            <person name="Cooney J.C."/>
            <person name="Kagawa T.F."/>
            <person name="Liu W."/>
            <person name="Song Y."/>
            <person name="Salvetti E."/>
            <person name="Wrobel A."/>
            <person name="Rasinkangas P."/>
            <person name="Parkhill J."/>
            <person name="Rea M.C."/>
            <person name="O'Sullivan O."/>
            <person name="Ritari J."/>
            <person name="Douillard F.P."/>
            <person name="Paul Ross R."/>
            <person name="Yang R."/>
            <person name="Briner A.E."/>
            <person name="Felis G.E."/>
            <person name="de Vos W.M."/>
            <person name="Barrangou R."/>
            <person name="Klaenhammer T.R."/>
            <person name="Caufield P.W."/>
            <person name="Cui Y."/>
            <person name="Zhang H."/>
            <person name="O'Toole P.W."/>
        </authorList>
    </citation>
    <scope>NUCLEOTIDE SEQUENCE [LARGE SCALE GENOMIC DNA]</scope>
    <source>
        <strain evidence="2 3">DSM 20505</strain>
    </source>
</reference>
<proteinExistence type="predicted"/>
<evidence type="ECO:0000313" key="3">
    <source>
        <dbReference type="Proteomes" id="UP000051679"/>
    </source>
</evidence>
<dbReference type="Proteomes" id="UP000051679">
    <property type="component" value="Unassembled WGS sequence"/>
</dbReference>
<organism evidence="2 3">
    <name type="scientific">Lacticaseibacillus sharpeae JCM 1186 = DSM 20505</name>
    <dbReference type="NCBI Taxonomy" id="1291052"/>
    <lineage>
        <taxon>Bacteria</taxon>
        <taxon>Bacillati</taxon>
        <taxon>Bacillota</taxon>
        <taxon>Bacilli</taxon>
        <taxon>Lactobacillales</taxon>
        <taxon>Lactobacillaceae</taxon>
        <taxon>Lacticaseibacillus</taxon>
    </lineage>
</organism>
<protein>
    <submittedName>
        <fullName evidence="2">Uncharacterized protein</fullName>
    </submittedName>
</protein>
<comment type="caution">
    <text evidence="2">The sequence shown here is derived from an EMBL/GenBank/DDBJ whole genome shotgun (WGS) entry which is preliminary data.</text>
</comment>
<feature type="region of interest" description="Disordered" evidence="1">
    <location>
        <begin position="1"/>
        <end position="51"/>
    </location>
</feature>
<feature type="compositionally biased region" description="Basic residues" evidence="1">
    <location>
        <begin position="42"/>
        <end position="51"/>
    </location>
</feature>
<sequence>MQNSPNHAPQIAKISAHPPQNRRHEDFPRRANPAAITLRPATTKRGRNYAL</sequence>
<dbReference type="EMBL" id="AYYO01000036">
    <property type="protein sequence ID" value="KRM55078.1"/>
    <property type="molecule type" value="Genomic_DNA"/>
</dbReference>
<evidence type="ECO:0000313" key="2">
    <source>
        <dbReference type="EMBL" id="KRM55078.1"/>
    </source>
</evidence>
<gene>
    <name evidence="2" type="ORF">FC18_GL001678</name>
</gene>
<keyword evidence="3" id="KW-1185">Reference proteome</keyword>
<name>A0A0R1ZTJ6_9LACO</name>
<accession>A0A0R1ZTJ6</accession>